<organism evidence="1">
    <name type="scientific">Tanacetum cinerariifolium</name>
    <name type="common">Dalmatian daisy</name>
    <name type="synonym">Chrysanthemum cinerariifolium</name>
    <dbReference type="NCBI Taxonomy" id="118510"/>
    <lineage>
        <taxon>Eukaryota</taxon>
        <taxon>Viridiplantae</taxon>
        <taxon>Streptophyta</taxon>
        <taxon>Embryophyta</taxon>
        <taxon>Tracheophyta</taxon>
        <taxon>Spermatophyta</taxon>
        <taxon>Magnoliopsida</taxon>
        <taxon>eudicotyledons</taxon>
        <taxon>Gunneridae</taxon>
        <taxon>Pentapetalae</taxon>
        <taxon>asterids</taxon>
        <taxon>campanulids</taxon>
        <taxon>Asterales</taxon>
        <taxon>Asteraceae</taxon>
        <taxon>Asteroideae</taxon>
        <taxon>Anthemideae</taxon>
        <taxon>Anthemidinae</taxon>
        <taxon>Tanacetum</taxon>
    </lineage>
</organism>
<evidence type="ECO:0000313" key="1">
    <source>
        <dbReference type="EMBL" id="GEU32221.1"/>
    </source>
</evidence>
<reference evidence="1" key="1">
    <citation type="journal article" date="2019" name="Sci. Rep.">
        <title>Draft genome of Tanacetum cinerariifolium, the natural source of mosquito coil.</title>
        <authorList>
            <person name="Yamashiro T."/>
            <person name="Shiraishi A."/>
            <person name="Satake H."/>
            <person name="Nakayama K."/>
        </authorList>
    </citation>
    <scope>NUCLEOTIDE SEQUENCE</scope>
</reference>
<gene>
    <name evidence="1" type="ORF">Tci_004199</name>
</gene>
<comment type="caution">
    <text evidence="1">The sequence shown here is derived from an EMBL/GenBank/DDBJ whole genome shotgun (WGS) entry which is preliminary data.</text>
</comment>
<name>A0A6L2J5R2_TANCI</name>
<dbReference type="EMBL" id="BKCJ010000332">
    <property type="protein sequence ID" value="GEU32221.1"/>
    <property type="molecule type" value="Genomic_DNA"/>
</dbReference>
<dbReference type="AlphaFoldDB" id="A0A6L2J5R2"/>
<accession>A0A6L2J5R2</accession>
<proteinExistence type="predicted"/>
<sequence>MVGLVGKPLPLEMKVKGLILTPTRPRSLYLRKFDSPETFKSERVIGNVTHGPFPAQHQAFPVVVKRFLFSRNDYEAFPGVSRRFPFPKRFRYGRRHSDDVSVQHRREQDISLASEKIHKSIKAAIKEEKNQEGQVPSFGVQLNQRGHKSRMKARLFRKKFVGVLGQTRNLIEILKEDVIMRQGHSLG</sequence>
<protein>
    <submittedName>
        <fullName evidence="1">Uncharacterized protein</fullName>
    </submittedName>
</protein>